<sequence length="105" mass="11368">MAERYDLSPSESSATWPKGGMNDGKRPPLPTSFRPDKRNRAALDEASPYRSVATRDAPPSSSTDDLPDLASWRSSTLSTDGASGDVNTGTYTRVHLKKSTLIGQR</sequence>
<evidence type="ECO:0000313" key="3">
    <source>
        <dbReference type="Proteomes" id="UP001162029"/>
    </source>
</evidence>
<feature type="region of interest" description="Disordered" evidence="1">
    <location>
        <begin position="1"/>
        <end position="89"/>
    </location>
</feature>
<organism evidence="2 3">
    <name type="scientific">Peronospora destructor</name>
    <dbReference type="NCBI Taxonomy" id="86335"/>
    <lineage>
        <taxon>Eukaryota</taxon>
        <taxon>Sar</taxon>
        <taxon>Stramenopiles</taxon>
        <taxon>Oomycota</taxon>
        <taxon>Peronosporomycetes</taxon>
        <taxon>Peronosporales</taxon>
        <taxon>Peronosporaceae</taxon>
        <taxon>Peronospora</taxon>
    </lineage>
</organism>
<evidence type="ECO:0000313" key="2">
    <source>
        <dbReference type="EMBL" id="CAI5715564.1"/>
    </source>
</evidence>
<reference evidence="2" key="1">
    <citation type="submission" date="2022-12" db="EMBL/GenBank/DDBJ databases">
        <authorList>
            <person name="Webb A."/>
        </authorList>
    </citation>
    <scope>NUCLEOTIDE SEQUENCE</scope>
    <source>
        <strain evidence="2">Pd1</strain>
    </source>
</reference>
<proteinExistence type="predicted"/>
<comment type="caution">
    <text evidence="2">The sequence shown here is derived from an EMBL/GenBank/DDBJ whole genome shotgun (WGS) entry which is preliminary data.</text>
</comment>
<dbReference type="AlphaFoldDB" id="A0AAV0T7H4"/>
<dbReference type="EMBL" id="CANTFM010000225">
    <property type="protein sequence ID" value="CAI5715564.1"/>
    <property type="molecule type" value="Genomic_DNA"/>
</dbReference>
<keyword evidence="3" id="KW-1185">Reference proteome</keyword>
<feature type="compositionally biased region" description="Basic and acidic residues" evidence="1">
    <location>
        <begin position="34"/>
        <end position="43"/>
    </location>
</feature>
<name>A0AAV0T7H4_9STRA</name>
<feature type="compositionally biased region" description="Polar residues" evidence="1">
    <location>
        <begin position="72"/>
        <end position="89"/>
    </location>
</feature>
<protein>
    <submittedName>
        <fullName evidence="2">Uncharacterized protein</fullName>
    </submittedName>
</protein>
<accession>A0AAV0T7H4</accession>
<dbReference type="Proteomes" id="UP001162029">
    <property type="component" value="Unassembled WGS sequence"/>
</dbReference>
<gene>
    <name evidence="2" type="ORF">PDE001_LOCUS1346</name>
</gene>
<evidence type="ECO:0000256" key="1">
    <source>
        <dbReference type="SAM" id="MobiDB-lite"/>
    </source>
</evidence>